<feature type="chain" id="PRO_5037288022" evidence="1">
    <location>
        <begin position="30"/>
        <end position="271"/>
    </location>
</feature>
<evidence type="ECO:0000313" key="2">
    <source>
        <dbReference type="EMBL" id="MBE1491547.1"/>
    </source>
</evidence>
<accession>A0A927MD31</accession>
<evidence type="ECO:0000256" key="1">
    <source>
        <dbReference type="SAM" id="SignalP"/>
    </source>
</evidence>
<gene>
    <name evidence="2" type="ORF">H4W31_007185</name>
</gene>
<protein>
    <submittedName>
        <fullName evidence="2">Uncharacterized protein</fullName>
    </submittedName>
</protein>
<proteinExistence type="predicted"/>
<dbReference type="RefSeq" id="WP_192770598.1">
    <property type="nucleotide sequence ID" value="NZ_JADBEB010000001.1"/>
</dbReference>
<reference evidence="2" key="1">
    <citation type="submission" date="2020-10" db="EMBL/GenBank/DDBJ databases">
        <title>Sequencing the genomes of 1000 actinobacteria strains.</title>
        <authorList>
            <person name="Klenk H.-P."/>
        </authorList>
    </citation>
    <scope>NUCLEOTIDE SEQUENCE</scope>
    <source>
        <strain evidence="2">DSM 46832</strain>
    </source>
</reference>
<sequence length="271" mass="29458">MKQKLLKMVTATVLATAVVVPGAARPAQATDPATIVAVAQFALQAYGYFNSSEEGGMTIEEATSRIIVEINNTRNTIIAHLDGLATAEARACAEHHLLEFADIEEFSLSLKQRWAQDVTACVTLINSLWGAVSTLSAKNQLGIALGTVGPIALVARAQARFSTVELKNLLVGAFERIQQRFTPYCQAVPNVTEVYWELNPDPSWVSAWYSCQPAPEPPHWAEGIGSYTVYEVGLWHWGTPVNYPNWPAVIDGSERVSAYSVAEAALTQLRG</sequence>
<evidence type="ECO:0000313" key="3">
    <source>
        <dbReference type="Proteomes" id="UP000649753"/>
    </source>
</evidence>
<dbReference type="EMBL" id="JADBEB010000001">
    <property type="protein sequence ID" value="MBE1491547.1"/>
    <property type="molecule type" value="Genomic_DNA"/>
</dbReference>
<keyword evidence="1" id="KW-0732">Signal</keyword>
<organism evidence="2 3">
    <name type="scientific">Plantactinospora soyae</name>
    <dbReference type="NCBI Taxonomy" id="1544732"/>
    <lineage>
        <taxon>Bacteria</taxon>
        <taxon>Bacillati</taxon>
        <taxon>Actinomycetota</taxon>
        <taxon>Actinomycetes</taxon>
        <taxon>Micromonosporales</taxon>
        <taxon>Micromonosporaceae</taxon>
        <taxon>Plantactinospora</taxon>
    </lineage>
</organism>
<dbReference type="AlphaFoldDB" id="A0A927MD31"/>
<keyword evidence="3" id="KW-1185">Reference proteome</keyword>
<feature type="signal peptide" evidence="1">
    <location>
        <begin position="1"/>
        <end position="29"/>
    </location>
</feature>
<dbReference type="Proteomes" id="UP000649753">
    <property type="component" value="Unassembled WGS sequence"/>
</dbReference>
<comment type="caution">
    <text evidence="2">The sequence shown here is derived from an EMBL/GenBank/DDBJ whole genome shotgun (WGS) entry which is preliminary data.</text>
</comment>
<name>A0A927MD31_9ACTN</name>